<proteinExistence type="predicted"/>
<evidence type="ECO:0008006" key="3">
    <source>
        <dbReference type="Google" id="ProtNLM"/>
    </source>
</evidence>
<reference evidence="1 2" key="1">
    <citation type="journal article" date="2024" name="bioRxiv">
        <title>A reference genome for Trichogramma kaykai: A tiny desert-dwelling parasitoid wasp with competing sex-ratio distorters.</title>
        <authorList>
            <person name="Culotta J."/>
            <person name="Lindsey A.R."/>
        </authorList>
    </citation>
    <scope>NUCLEOTIDE SEQUENCE [LARGE SCALE GENOMIC DNA]</scope>
    <source>
        <strain evidence="1 2">KSX58</strain>
    </source>
</reference>
<comment type="caution">
    <text evidence="1">The sequence shown here is derived from an EMBL/GenBank/DDBJ whole genome shotgun (WGS) entry which is preliminary data.</text>
</comment>
<gene>
    <name evidence="1" type="ORF">TKK_006638</name>
</gene>
<protein>
    <recommendedName>
        <fullName evidence="3">Glutamine amidotransferase type-2 domain-containing protein</fullName>
    </recommendedName>
</protein>
<dbReference type="EMBL" id="JBJJXI010000054">
    <property type="protein sequence ID" value="KAL3400019.1"/>
    <property type="molecule type" value="Genomic_DNA"/>
</dbReference>
<dbReference type="Proteomes" id="UP001627154">
    <property type="component" value="Unassembled WGS sequence"/>
</dbReference>
<evidence type="ECO:0000313" key="1">
    <source>
        <dbReference type="EMBL" id="KAL3400019.1"/>
    </source>
</evidence>
<organism evidence="1 2">
    <name type="scientific">Trichogramma kaykai</name>
    <dbReference type="NCBI Taxonomy" id="54128"/>
    <lineage>
        <taxon>Eukaryota</taxon>
        <taxon>Metazoa</taxon>
        <taxon>Ecdysozoa</taxon>
        <taxon>Arthropoda</taxon>
        <taxon>Hexapoda</taxon>
        <taxon>Insecta</taxon>
        <taxon>Pterygota</taxon>
        <taxon>Neoptera</taxon>
        <taxon>Endopterygota</taxon>
        <taxon>Hymenoptera</taxon>
        <taxon>Apocrita</taxon>
        <taxon>Proctotrupomorpha</taxon>
        <taxon>Chalcidoidea</taxon>
        <taxon>Trichogrammatidae</taxon>
        <taxon>Trichogramma</taxon>
    </lineage>
</organism>
<evidence type="ECO:0000313" key="2">
    <source>
        <dbReference type="Proteomes" id="UP001627154"/>
    </source>
</evidence>
<accession>A0ABD2X5D2</accession>
<sequence>MVIADERVAFITSNLGYKRVDREGHGAAAIVHNGALRYMAAGYLSLSLALRRDALDLHTKQQRQHQQ</sequence>
<dbReference type="AlphaFoldDB" id="A0ABD2X5D2"/>
<name>A0ABD2X5D2_9HYME</name>
<keyword evidence="2" id="KW-1185">Reference proteome</keyword>